<dbReference type="OrthoDB" id="5639100at2"/>
<keyword evidence="2" id="KW-1185">Reference proteome</keyword>
<sequence length="151" mass="17375">MPNAKELLLNVLNRKKTTLEGKIPPFQIECLDMFQKKIMAIQVDETVEMDLQICSVLLDKCFCDLDNVVPSESRIIGLINKANCTNDDFYTKVTEIFDSEIQRLNHSVKDTFYDQTFKYVKTILVDMKAELARLKVALAQQDLDITTSNNY</sequence>
<gene>
    <name evidence="1" type="ORF">Lste_0492</name>
</gene>
<name>A0A0W0ZQK1_9GAMM</name>
<dbReference type="EMBL" id="LNYY01000005">
    <property type="protein sequence ID" value="KTD71168.1"/>
    <property type="molecule type" value="Genomic_DNA"/>
</dbReference>
<organism evidence="1 2">
    <name type="scientific">Legionella steelei</name>
    <dbReference type="NCBI Taxonomy" id="947033"/>
    <lineage>
        <taxon>Bacteria</taxon>
        <taxon>Pseudomonadati</taxon>
        <taxon>Pseudomonadota</taxon>
        <taxon>Gammaproteobacteria</taxon>
        <taxon>Legionellales</taxon>
        <taxon>Legionellaceae</taxon>
        <taxon>Legionella</taxon>
    </lineage>
</organism>
<dbReference type="RefSeq" id="WP_058509500.1">
    <property type="nucleotide sequence ID" value="NZ_LNYY01000005.1"/>
</dbReference>
<comment type="caution">
    <text evidence="1">The sequence shown here is derived from an EMBL/GenBank/DDBJ whole genome shotgun (WGS) entry which is preliminary data.</text>
</comment>
<reference evidence="1 2" key="1">
    <citation type="submission" date="2015-11" db="EMBL/GenBank/DDBJ databases">
        <title>Genomic analysis of 38 Legionella species identifies large and diverse effector repertoires.</title>
        <authorList>
            <person name="Burstein D."/>
            <person name="Amaro F."/>
            <person name="Zusman T."/>
            <person name="Lifshitz Z."/>
            <person name="Cohen O."/>
            <person name="Gilbert J.A."/>
            <person name="Pupko T."/>
            <person name="Shuman H.A."/>
            <person name="Segal G."/>
        </authorList>
    </citation>
    <scope>NUCLEOTIDE SEQUENCE [LARGE SCALE GENOMIC DNA]</scope>
    <source>
        <strain evidence="1 2">IMVS3376</strain>
    </source>
</reference>
<proteinExistence type="predicted"/>
<dbReference type="PATRIC" id="fig|947033.5.peg.525"/>
<accession>A0A0W0ZQK1</accession>
<evidence type="ECO:0000313" key="1">
    <source>
        <dbReference type="EMBL" id="KTD71168.1"/>
    </source>
</evidence>
<dbReference type="Proteomes" id="UP000054926">
    <property type="component" value="Unassembled WGS sequence"/>
</dbReference>
<dbReference type="STRING" id="947033.Lste_0492"/>
<evidence type="ECO:0000313" key="2">
    <source>
        <dbReference type="Proteomes" id="UP000054926"/>
    </source>
</evidence>
<protein>
    <submittedName>
        <fullName evidence="1">Uncharacterized protein</fullName>
    </submittedName>
</protein>
<dbReference type="AlphaFoldDB" id="A0A0W0ZQK1"/>